<proteinExistence type="predicted"/>
<reference evidence="2 3" key="1">
    <citation type="submission" date="2007-01" db="EMBL/GenBank/DDBJ databases">
        <authorList>
            <person name="Haygood M."/>
            <person name="Podell S."/>
            <person name="Anderson C."/>
            <person name="Hopkinson B."/>
            <person name="Roe K."/>
            <person name="Barbeau K."/>
            <person name="Gaasterland T."/>
            <person name="Ferriera S."/>
            <person name="Johnson J."/>
            <person name="Kravitz S."/>
            <person name="Beeson K."/>
            <person name="Sutton G."/>
            <person name="Rogers Y.-H."/>
            <person name="Friedman R."/>
            <person name="Frazier M."/>
            <person name="Venter J.C."/>
        </authorList>
    </citation>
    <scope>NUCLEOTIDE SEQUENCE [LARGE SCALE GENOMIC DNA]</scope>
    <source>
        <strain evidence="2 3">ATCC 23134</strain>
    </source>
</reference>
<organism evidence="2 3">
    <name type="scientific">Microscilla marina ATCC 23134</name>
    <dbReference type="NCBI Taxonomy" id="313606"/>
    <lineage>
        <taxon>Bacteria</taxon>
        <taxon>Pseudomonadati</taxon>
        <taxon>Bacteroidota</taxon>
        <taxon>Cytophagia</taxon>
        <taxon>Cytophagales</taxon>
        <taxon>Microscillaceae</taxon>
        <taxon>Microscilla</taxon>
    </lineage>
</organism>
<feature type="transmembrane region" description="Helical" evidence="1">
    <location>
        <begin position="35"/>
        <end position="51"/>
    </location>
</feature>
<dbReference type="Proteomes" id="UP000004095">
    <property type="component" value="Unassembled WGS sequence"/>
</dbReference>
<gene>
    <name evidence="2" type="ORF">M23134_05216</name>
</gene>
<evidence type="ECO:0000313" key="2">
    <source>
        <dbReference type="EMBL" id="EAY31710.1"/>
    </source>
</evidence>
<evidence type="ECO:0000313" key="3">
    <source>
        <dbReference type="Proteomes" id="UP000004095"/>
    </source>
</evidence>
<name>A1ZDH1_MICM2</name>
<keyword evidence="1" id="KW-0472">Membrane</keyword>
<accession>A1ZDH1</accession>
<evidence type="ECO:0000256" key="1">
    <source>
        <dbReference type="SAM" id="Phobius"/>
    </source>
</evidence>
<sequence>MFCQQYKYFYQILKRNNRKATEVRQVEQEKLQNKSIWYIIAAVAGIVLYILQEFVF</sequence>
<dbReference type="EMBL" id="AAWS01000002">
    <property type="protein sequence ID" value="EAY31710.1"/>
    <property type="molecule type" value="Genomic_DNA"/>
</dbReference>
<keyword evidence="3" id="KW-1185">Reference proteome</keyword>
<keyword evidence="1" id="KW-0812">Transmembrane</keyword>
<keyword evidence="1" id="KW-1133">Transmembrane helix</keyword>
<dbReference type="AlphaFoldDB" id="A1ZDH1"/>
<protein>
    <submittedName>
        <fullName evidence="2">Uncharacterized protein</fullName>
    </submittedName>
</protein>
<comment type="caution">
    <text evidence="2">The sequence shown here is derived from an EMBL/GenBank/DDBJ whole genome shotgun (WGS) entry which is preliminary data.</text>
</comment>